<gene>
    <name evidence="1" type="ORF">RFH988_LOCUS26200</name>
    <name evidence="2" type="ORF">SEV965_LOCUS30459</name>
</gene>
<evidence type="ECO:0000313" key="2">
    <source>
        <dbReference type="EMBL" id="CAF1381912.1"/>
    </source>
</evidence>
<dbReference type="AlphaFoldDB" id="A0A815JW75"/>
<name>A0A815JW75_9BILA</name>
<dbReference type="EMBL" id="CAJNOU010003283">
    <property type="protein sequence ID" value="CAF1381912.1"/>
    <property type="molecule type" value="Genomic_DNA"/>
</dbReference>
<proteinExistence type="predicted"/>
<accession>A0A815JW75</accession>
<reference evidence="2" key="1">
    <citation type="submission" date="2021-02" db="EMBL/GenBank/DDBJ databases">
        <authorList>
            <person name="Nowell W R."/>
        </authorList>
    </citation>
    <scope>NUCLEOTIDE SEQUENCE</scope>
</reference>
<dbReference type="Gene3D" id="3.50.50.60">
    <property type="entry name" value="FAD/NAD(P)-binding domain"/>
    <property type="match status" value="1"/>
</dbReference>
<dbReference type="InterPro" id="IPR036188">
    <property type="entry name" value="FAD/NAD-bd_sf"/>
</dbReference>
<evidence type="ECO:0000313" key="1">
    <source>
        <dbReference type="EMBL" id="CAF1231663.1"/>
    </source>
</evidence>
<organism evidence="2 3">
    <name type="scientific">Rotaria sordida</name>
    <dbReference type="NCBI Taxonomy" id="392033"/>
    <lineage>
        <taxon>Eukaryota</taxon>
        <taxon>Metazoa</taxon>
        <taxon>Spiralia</taxon>
        <taxon>Gnathifera</taxon>
        <taxon>Rotifera</taxon>
        <taxon>Eurotatoria</taxon>
        <taxon>Bdelloidea</taxon>
        <taxon>Philodinida</taxon>
        <taxon>Philodinidae</taxon>
        <taxon>Rotaria</taxon>
    </lineage>
</organism>
<dbReference type="Proteomes" id="UP000663889">
    <property type="component" value="Unassembled WGS sequence"/>
</dbReference>
<dbReference type="EMBL" id="CAJNOO010002060">
    <property type="protein sequence ID" value="CAF1231663.1"/>
    <property type="molecule type" value="Genomic_DNA"/>
</dbReference>
<dbReference type="OrthoDB" id="498204at2759"/>
<protein>
    <submittedName>
        <fullName evidence="2">Uncharacterized protein</fullName>
    </submittedName>
</protein>
<sequence>MFLIYDIIVGEGIVRLEIFRQLTLNGYKNVLLLDKSLRVLTDTSSGNSGILRTRFDTIPQTLESKLVKRDYELY</sequence>
<evidence type="ECO:0000313" key="3">
    <source>
        <dbReference type="Proteomes" id="UP000663889"/>
    </source>
</evidence>
<comment type="caution">
    <text evidence="2">The sequence shown here is derived from an EMBL/GenBank/DDBJ whole genome shotgun (WGS) entry which is preliminary data.</text>
</comment>
<dbReference type="Proteomes" id="UP000663882">
    <property type="component" value="Unassembled WGS sequence"/>
</dbReference>